<accession>A0A379AE35</accession>
<dbReference type="Proteomes" id="UP000254640">
    <property type="component" value="Unassembled WGS sequence"/>
</dbReference>
<organism evidence="2 3">
    <name type="scientific">Enterobacter agglomerans</name>
    <name type="common">Erwinia herbicola</name>
    <name type="synonym">Pantoea agglomerans</name>
    <dbReference type="NCBI Taxonomy" id="549"/>
    <lineage>
        <taxon>Bacteria</taxon>
        <taxon>Pseudomonadati</taxon>
        <taxon>Pseudomonadota</taxon>
        <taxon>Gammaproteobacteria</taxon>
        <taxon>Enterobacterales</taxon>
        <taxon>Erwiniaceae</taxon>
        <taxon>Pantoea</taxon>
        <taxon>Pantoea agglomerans group</taxon>
    </lineage>
</organism>
<reference evidence="2 3" key="1">
    <citation type="submission" date="2018-06" db="EMBL/GenBank/DDBJ databases">
        <authorList>
            <consortium name="Pathogen Informatics"/>
            <person name="Doyle S."/>
        </authorList>
    </citation>
    <scope>NUCLEOTIDE SEQUENCE [LARGE SCALE GENOMIC DNA]</scope>
    <source>
        <strain evidence="2 3">NCTC9381</strain>
    </source>
</reference>
<dbReference type="GO" id="GO:0016301">
    <property type="term" value="F:kinase activity"/>
    <property type="evidence" value="ECO:0007669"/>
    <property type="project" value="UniProtKB-KW"/>
</dbReference>
<keyword evidence="3" id="KW-1185">Reference proteome</keyword>
<keyword evidence="2" id="KW-0418">Kinase</keyword>
<keyword evidence="2" id="KW-0808">Transferase</keyword>
<feature type="domain" description="Bacterial Ig-like" evidence="1">
    <location>
        <begin position="90"/>
        <end position="166"/>
    </location>
</feature>
<protein>
    <submittedName>
        <fullName evidence="2">Two-component sensor kinase N-terminal</fullName>
    </submittedName>
</protein>
<sequence>MSLSTLGGQTYNATVGADGSWSVTIPAAALAGLAAGTTTIDVSVTNAAGTTTTGSLPITVAAADPGTPAAPSISLNPFAGDNLLDNSEKTTPQTLSGSTSNVEAGQQVSVTLGGQSYNATVGADGSWSVSIPAAALSALAAGSSTISVSVTSAAGTAASASLGIQVQAPDTTPGVPALTIAPFTGDDVLSNAEKTSDQILSGSTTNVEAGQIVTVTLGGQSYSGSVAGDGSWSITVPADALTALASGTTTVTATVANQAGTAASGSLTVNVEPPLTQPGTPVITIDQFAGDDILSNAGEKQRSGT</sequence>
<dbReference type="NCBIfam" id="NF033510">
    <property type="entry name" value="Ca_tandemer"/>
    <property type="match status" value="3"/>
</dbReference>
<evidence type="ECO:0000313" key="3">
    <source>
        <dbReference type="Proteomes" id="UP000254640"/>
    </source>
</evidence>
<dbReference type="Gene3D" id="2.60.40.10">
    <property type="entry name" value="Immunoglobulins"/>
    <property type="match status" value="3"/>
</dbReference>
<evidence type="ECO:0000313" key="2">
    <source>
        <dbReference type="EMBL" id="SUB15812.1"/>
    </source>
</evidence>
<proteinExistence type="predicted"/>
<name>A0A379AE35_ENTAG</name>
<evidence type="ECO:0000259" key="1">
    <source>
        <dbReference type="Pfam" id="PF19077"/>
    </source>
</evidence>
<dbReference type="Pfam" id="PF19077">
    <property type="entry name" value="Big_13"/>
    <property type="match status" value="1"/>
</dbReference>
<dbReference type="EMBL" id="UGSO01000001">
    <property type="protein sequence ID" value="SUB15812.1"/>
    <property type="molecule type" value="Genomic_DNA"/>
</dbReference>
<dbReference type="AlphaFoldDB" id="A0A379AE35"/>
<dbReference type="InterPro" id="IPR044016">
    <property type="entry name" value="Big_13"/>
</dbReference>
<dbReference type="InterPro" id="IPR013783">
    <property type="entry name" value="Ig-like_fold"/>
</dbReference>
<gene>
    <name evidence="2" type="ORF">NCTC9381_01706</name>
</gene>